<keyword evidence="2" id="KW-0963">Cytoplasm</keyword>
<feature type="region of interest" description="Disordered" evidence="6">
    <location>
        <begin position="412"/>
        <end position="440"/>
    </location>
</feature>
<dbReference type="GO" id="GO:0005525">
    <property type="term" value="F:GTP binding"/>
    <property type="evidence" value="ECO:0007669"/>
    <property type="project" value="UniProtKB-KW"/>
</dbReference>
<feature type="compositionally biased region" description="Low complexity" evidence="6">
    <location>
        <begin position="421"/>
        <end position="436"/>
    </location>
</feature>
<dbReference type="PANTHER" id="PTHR45709:SF2">
    <property type="entry name" value="LARGE SUBUNIT GTPASE 1 HOMOLOG"/>
    <property type="match status" value="1"/>
</dbReference>
<dbReference type="SUPFAM" id="SSF52540">
    <property type="entry name" value="P-loop containing nucleoside triphosphate hydrolases"/>
    <property type="match status" value="1"/>
</dbReference>
<dbReference type="PANTHER" id="PTHR45709">
    <property type="entry name" value="LARGE SUBUNIT GTPASE 1 HOMOLOG-RELATED"/>
    <property type="match status" value="1"/>
</dbReference>
<dbReference type="RefSeq" id="XP_013238283.1">
    <property type="nucleotide sequence ID" value="XM_013382829.1"/>
</dbReference>
<evidence type="ECO:0000256" key="4">
    <source>
        <dbReference type="ARBA" id="ARBA00022801"/>
    </source>
</evidence>
<evidence type="ECO:0000256" key="2">
    <source>
        <dbReference type="ARBA" id="ARBA00022490"/>
    </source>
</evidence>
<evidence type="ECO:0000256" key="5">
    <source>
        <dbReference type="ARBA" id="ARBA00023134"/>
    </source>
</evidence>
<reference evidence="8 9" key="1">
    <citation type="submission" date="2014-04" db="EMBL/GenBank/DDBJ databases">
        <title>A new species of microsporidia sheds light on the evolution of extreme parasitism.</title>
        <authorList>
            <person name="Haag K.L."/>
            <person name="James T.Y."/>
            <person name="Larsson R."/>
            <person name="Schaer T.M."/>
            <person name="Refardt D."/>
            <person name="Pombert J.-F."/>
            <person name="Ebert D."/>
        </authorList>
    </citation>
    <scope>NUCLEOTIDE SEQUENCE [LARGE SCALE GENOMIC DNA]</scope>
    <source>
        <strain evidence="8 9">UGP3</strain>
        <tissue evidence="8">Spores</tissue>
    </source>
</reference>
<dbReference type="InterPro" id="IPR027417">
    <property type="entry name" value="P-loop_NTPase"/>
</dbReference>
<comment type="subcellular location">
    <subcellularLocation>
        <location evidence="1">Cytoplasm</location>
    </subcellularLocation>
</comment>
<dbReference type="AlphaFoldDB" id="A0A098VVW9"/>
<comment type="caution">
    <text evidence="8">The sequence shown here is derived from an EMBL/GenBank/DDBJ whole genome shotgun (WGS) entry which is preliminary data.</text>
</comment>
<dbReference type="Proteomes" id="UP000029725">
    <property type="component" value="Unassembled WGS sequence"/>
</dbReference>
<dbReference type="EMBL" id="JMKJ01000177">
    <property type="protein sequence ID" value="KGG51856.1"/>
    <property type="molecule type" value="Genomic_DNA"/>
</dbReference>
<accession>A0A098VVW9</accession>
<keyword evidence="5" id="KW-0342">GTP-binding</keyword>
<dbReference type="VEuPathDB" id="MicrosporidiaDB:DI09_25p160"/>
<dbReference type="HOGENOM" id="CLU_575018_0_0_1"/>
<protein>
    <recommendedName>
        <fullName evidence="7">CP-type G domain-containing protein</fullName>
    </recommendedName>
</protein>
<dbReference type="PROSITE" id="PS51721">
    <property type="entry name" value="G_CP"/>
    <property type="match status" value="1"/>
</dbReference>
<evidence type="ECO:0000256" key="6">
    <source>
        <dbReference type="SAM" id="MobiDB-lite"/>
    </source>
</evidence>
<sequence>MDSLSGLELVTGSKLSEALRIPRRPLWEYNMDADELQRLENISFVSWRRNLALFQERNAPLVLTPYELNLDMWRELWRVIERSHLLIQIVDARNPLLFLCEDLAQYLDERQGRNTPMILLLNKADLLTEEQRAEWLRYFSAESIDCIFYSSTQCASEWSSLGETLNTTRICSPQGLISLFETFRDDADNSENLGGPSFNVGLVGYPNVGKSSAINSLLASKRVRVGATPGKTKHLQTIFLEENVDVSEQQHTSAIDEAASSTASSCCERSPIASSERKLPQICLVDCPGLVFPNFAVTKAELVVNGILPIDQLRDYIAPCDLVASRIPRNVLEDAYTLMLPFPYEGEDERRPPTGRELLTAYATARGSSSDVSRAARIILKDYVAGSKICYVHMPPGYQYPEQPHVQVEPAFHKQTHSQRGGPPSSTGGTPSELSPDMGCSWTAGVKGKFASTCYTRGLATSPMSNSHKRHYKRK</sequence>
<gene>
    <name evidence="8" type="ORF">DI09_25p160</name>
</gene>
<evidence type="ECO:0000313" key="9">
    <source>
        <dbReference type="Proteomes" id="UP000029725"/>
    </source>
</evidence>
<dbReference type="CDD" id="cd01857">
    <property type="entry name" value="HSR1_MMR1"/>
    <property type="match status" value="1"/>
</dbReference>
<dbReference type="OrthoDB" id="61815at2759"/>
<evidence type="ECO:0000256" key="1">
    <source>
        <dbReference type="ARBA" id="ARBA00004496"/>
    </source>
</evidence>
<name>A0A098VVW9_9MICR</name>
<dbReference type="Pfam" id="PF01926">
    <property type="entry name" value="MMR_HSR1"/>
    <property type="match status" value="1"/>
</dbReference>
<keyword evidence="9" id="KW-1185">Reference proteome</keyword>
<keyword evidence="4" id="KW-0378">Hydrolase</keyword>
<dbReference type="Gene3D" id="3.40.50.300">
    <property type="entry name" value="P-loop containing nucleotide triphosphate hydrolases"/>
    <property type="match status" value="1"/>
</dbReference>
<dbReference type="InterPro" id="IPR006073">
    <property type="entry name" value="GTP-bd"/>
</dbReference>
<dbReference type="InterPro" id="IPR030378">
    <property type="entry name" value="G_CP_dom"/>
</dbReference>
<dbReference type="GO" id="GO:0003924">
    <property type="term" value="F:GTPase activity"/>
    <property type="evidence" value="ECO:0007669"/>
    <property type="project" value="InterPro"/>
</dbReference>
<organism evidence="8 9">
    <name type="scientific">Mitosporidium daphniae</name>
    <dbReference type="NCBI Taxonomy" id="1485682"/>
    <lineage>
        <taxon>Eukaryota</taxon>
        <taxon>Fungi</taxon>
        <taxon>Fungi incertae sedis</taxon>
        <taxon>Microsporidia</taxon>
        <taxon>Mitosporidium</taxon>
    </lineage>
</organism>
<dbReference type="GO" id="GO:0000054">
    <property type="term" value="P:ribosomal subunit export from nucleus"/>
    <property type="evidence" value="ECO:0007669"/>
    <property type="project" value="TreeGrafter"/>
</dbReference>
<dbReference type="GO" id="GO:0005829">
    <property type="term" value="C:cytosol"/>
    <property type="evidence" value="ECO:0007669"/>
    <property type="project" value="TreeGrafter"/>
</dbReference>
<dbReference type="InterPro" id="IPR043358">
    <property type="entry name" value="GNL1-like"/>
</dbReference>
<dbReference type="GeneID" id="25259254"/>
<keyword evidence="3" id="KW-0547">Nucleotide-binding</keyword>
<feature type="domain" description="CP-type G" evidence="7">
    <location>
        <begin position="73"/>
        <end position="293"/>
    </location>
</feature>
<proteinExistence type="predicted"/>
<evidence type="ECO:0000313" key="8">
    <source>
        <dbReference type="EMBL" id="KGG51856.1"/>
    </source>
</evidence>
<evidence type="ECO:0000259" key="7">
    <source>
        <dbReference type="PROSITE" id="PS51721"/>
    </source>
</evidence>
<evidence type="ECO:0000256" key="3">
    <source>
        <dbReference type="ARBA" id="ARBA00022741"/>
    </source>
</evidence>